<gene>
    <name evidence="2" type="ORF">EPA93_35865</name>
</gene>
<dbReference type="KEGG" id="kbs:EPA93_35865"/>
<dbReference type="Proteomes" id="UP000290365">
    <property type="component" value="Chromosome"/>
</dbReference>
<organism evidence="2 3">
    <name type="scientific">Ktedonosporobacter rubrisoli</name>
    <dbReference type="NCBI Taxonomy" id="2509675"/>
    <lineage>
        <taxon>Bacteria</taxon>
        <taxon>Bacillati</taxon>
        <taxon>Chloroflexota</taxon>
        <taxon>Ktedonobacteria</taxon>
        <taxon>Ktedonobacterales</taxon>
        <taxon>Ktedonosporobacteraceae</taxon>
        <taxon>Ktedonosporobacter</taxon>
    </lineage>
</organism>
<keyword evidence="1" id="KW-0812">Transmembrane</keyword>
<evidence type="ECO:0000313" key="2">
    <source>
        <dbReference type="EMBL" id="QBD81062.1"/>
    </source>
</evidence>
<feature type="transmembrane region" description="Helical" evidence="1">
    <location>
        <begin position="49"/>
        <end position="69"/>
    </location>
</feature>
<dbReference type="AlphaFoldDB" id="A0A4P6JZX8"/>
<evidence type="ECO:0000313" key="3">
    <source>
        <dbReference type="Proteomes" id="UP000290365"/>
    </source>
</evidence>
<dbReference type="OrthoDB" id="159944at2"/>
<name>A0A4P6JZX8_KTERU</name>
<reference evidence="2 3" key="1">
    <citation type="submission" date="2019-01" db="EMBL/GenBank/DDBJ databases">
        <title>Ktedonosporobacter rubrisoli SCAWS-G2.</title>
        <authorList>
            <person name="Huang Y."/>
            <person name="Yan B."/>
        </authorList>
    </citation>
    <scope>NUCLEOTIDE SEQUENCE [LARGE SCALE GENOMIC DNA]</scope>
    <source>
        <strain evidence="2 3">SCAWS-G2</strain>
    </source>
</reference>
<dbReference type="RefSeq" id="WP_129892124.1">
    <property type="nucleotide sequence ID" value="NZ_CP035758.1"/>
</dbReference>
<protein>
    <submittedName>
        <fullName evidence="2">Uncharacterized protein</fullName>
    </submittedName>
</protein>
<keyword evidence="1" id="KW-1133">Transmembrane helix</keyword>
<proteinExistence type="predicted"/>
<keyword evidence="1" id="KW-0472">Membrane</keyword>
<dbReference type="EMBL" id="CP035758">
    <property type="protein sequence ID" value="QBD81062.1"/>
    <property type="molecule type" value="Genomic_DNA"/>
</dbReference>
<keyword evidence="3" id="KW-1185">Reference proteome</keyword>
<sequence>MASAESQKPSCPICKQSDQVKTTQSAFSAGVARCAPPDMPTKQVHMMSYITVGMVMVGICIFFVIILIGTEANLGIVVDGIIVSITLICTVAALVLSYIAFQRVVKGDNEASLRYPAWDRAMETWRSLYYCSRDDAVFNPKSNKVLSNEQLLALRSSEDEQLAPAKPALAQ</sequence>
<feature type="transmembrane region" description="Helical" evidence="1">
    <location>
        <begin position="81"/>
        <end position="101"/>
    </location>
</feature>
<evidence type="ECO:0000256" key="1">
    <source>
        <dbReference type="SAM" id="Phobius"/>
    </source>
</evidence>
<accession>A0A4P6JZX8</accession>